<sequence>MAGESIKRARRTQRYADRQGRFTLYRAIGFDQCTKGYKGRVGLHELMIGTCKVKRLLQEHAQVAQLLSVALVDGMPTLKMDGIESVLSGVTDVKQVRVVCIK</sequence>
<comment type="caution">
    <text evidence="3">The sequence shown here is derived from an EMBL/GenBank/DDBJ whole genome shotgun (WGS) entry which is preliminary data.</text>
</comment>
<dbReference type="InterPro" id="IPR027417">
    <property type="entry name" value="P-loop_NTPase"/>
</dbReference>
<name>A0ABU1BQB4_9BURK</name>
<evidence type="ECO:0000313" key="4">
    <source>
        <dbReference type="Proteomes" id="UP001225596"/>
    </source>
</evidence>
<dbReference type="Proteomes" id="UP001225596">
    <property type="component" value="Unassembled WGS sequence"/>
</dbReference>
<evidence type="ECO:0000313" key="3">
    <source>
        <dbReference type="EMBL" id="MDQ9170211.1"/>
    </source>
</evidence>
<gene>
    <name evidence="3" type="ORF">Q8A64_07260</name>
</gene>
<dbReference type="EMBL" id="JAUYVH010000003">
    <property type="protein sequence ID" value="MDQ9170211.1"/>
    <property type="molecule type" value="Genomic_DNA"/>
</dbReference>
<proteinExistence type="inferred from homology"/>
<reference evidence="3 4" key="1">
    <citation type="submission" date="2023-08" db="EMBL/GenBank/DDBJ databases">
        <title>Oxalobacteraceae gen .nov., isolated from river sludge outside the plant.</title>
        <authorList>
            <person name="Zhao S.Y."/>
        </authorList>
    </citation>
    <scope>NUCLEOTIDE SEQUENCE [LARGE SCALE GENOMIC DNA]</scope>
    <source>
        <strain evidence="3 4">R-40</strain>
    </source>
</reference>
<evidence type="ECO:0000256" key="1">
    <source>
        <dbReference type="ARBA" id="ARBA00006611"/>
    </source>
</evidence>
<accession>A0ABU1BQB4</accession>
<protein>
    <recommendedName>
        <fullName evidence="2">Bacterial type II secretion system protein E domain-containing protein</fullName>
    </recommendedName>
</protein>
<dbReference type="InterPro" id="IPR001482">
    <property type="entry name" value="T2SS/T4SS_dom"/>
</dbReference>
<comment type="similarity">
    <text evidence="1">Belongs to the GSP E family.</text>
</comment>
<organism evidence="3 4">
    <name type="scientific">Keguizhuia sedimenti</name>
    <dbReference type="NCBI Taxonomy" id="3064264"/>
    <lineage>
        <taxon>Bacteria</taxon>
        <taxon>Pseudomonadati</taxon>
        <taxon>Pseudomonadota</taxon>
        <taxon>Betaproteobacteria</taxon>
        <taxon>Burkholderiales</taxon>
        <taxon>Oxalobacteraceae</taxon>
        <taxon>Keguizhuia</taxon>
    </lineage>
</organism>
<evidence type="ECO:0000259" key="2">
    <source>
        <dbReference type="Pfam" id="PF00437"/>
    </source>
</evidence>
<feature type="domain" description="Bacterial type II secretion system protein E" evidence="2">
    <location>
        <begin position="14"/>
        <end position="96"/>
    </location>
</feature>
<keyword evidence="4" id="KW-1185">Reference proteome</keyword>
<dbReference type="Gene3D" id="3.40.50.300">
    <property type="entry name" value="P-loop containing nucleotide triphosphate hydrolases"/>
    <property type="match status" value="1"/>
</dbReference>
<dbReference type="RefSeq" id="WP_338436141.1">
    <property type="nucleotide sequence ID" value="NZ_JAUYVH010000003.1"/>
</dbReference>
<dbReference type="Pfam" id="PF00437">
    <property type="entry name" value="T2SSE"/>
    <property type="match status" value="1"/>
</dbReference>